<evidence type="ECO:0000313" key="1">
    <source>
        <dbReference type="EMBL" id="KAK6168794.1"/>
    </source>
</evidence>
<proteinExistence type="predicted"/>
<reference evidence="1 2" key="1">
    <citation type="submission" date="2024-01" db="EMBL/GenBank/DDBJ databases">
        <title>The genome of the rayed Mediterranean limpet Patella caerulea (Linnaeus, 1758).</title>
        <authorList>
            <person name="Anh-Thu Weber A."/>
            <person name="Halstead-Nussloch G."/>
        </authorList>
    </citation>
    <scope>NUCLEOTIDE SEQUENCE [LARGE SCALE GENOMIC DNA]</scope>
    <source>
        <strain evidence="1">AATW-2023a</strain>
        <tissue evidence="1">Whole specimen</tissue>
    </source>
</reference>
<dbReference type="EMBL" id="JAZGQO010000015">
    <property type="protein sequence ID" value="KAK6168794.1"/>
    <property type="molecule type" value="Genomic_DNA"/>
</dbReference>
<name>A0AAN8GJR4_PATCE</name>
<dbReference type="Proteomes" id="UP001347796">
    <property type="component" value="Unassembled WGS sequence"/>
</dbReference>
<comment type="caution">
    <text evidence="1">The sequence shown here is derived from an EMBL/GenBank/DDBJ whole genome shotgun (WGS) entry which is preliminary data.</text>
</comment>
<gene>
    <name evidence="1" type="ORF">SNE40_019972</name>
</gene>
<dbReference type="AlphaFoldDB" id="A0AAN8GJR4"/>
<protein>
    <submittedName>
        <fullName evidence="1">Uncharacterized protein</fullName>
    </submittedName>
</protein>
<accession>A0AAN8GJR4</accession>
<keyword evidence="2" id="KW-1185">Reference proteome</keyword>
<organism evidence="1 2">
    <name type="scientific">Patella caerulea</name>
    <name type="common">Rayed Mediterranean limpet</name>
    <dbReference type="NCBI Taxonomy" id="87958"/>
    <lineage>
        <taxon>Eukaryota</taxon>
        <taxon>Metazoa</taxon>
        <taxon>Spiralia</taxon>
        <taxon>Lophotrochozoa</taxon>
        <taxon>Mollusca</taxon>
        <taxon>Gastropoda</taxon>
        <taxon>Patellogastropoda</taxon>
        <taxon>Patelloidea</taxon>
        <taxon>Patellidae</taxon>
        <taxon>Patella</taxon>
    </lineage>
</organism>
<evidence type="ECO:0000313" key="2">
    <source>
        <dbReference type="Proteomes" id="UP001347796"/>
    </source>
</evidence>
<sequence length="144" mass="16535">MRVKVINRNVRSFQTHRQIYNVTRNKFNSLIKQMKSKYFNELIQLQSAIPEALFSTMSSLMGKSPEAILPNLNTGNDVLAESFNDFFVDKISLLRISFGQPTSNLNPPGSDNIPKFICFTPFSENEFLKIIKNSKPTKCQLSYY</sequence>